<gene>
    <name evidence="1" type="ORF">S03H2_30425</name>
</gene>
<dbReference type="AlphaFoldDB" id="X1HGF3"/>
<dbReference type="EMBL" id="BARU01018410">
    <property type="protein sequence ID" value="GAH56140.1"/>
    <property type="molecule type" value="Genomic_DNA"/>
</dbReference>
<proteinExistence type="predicted"/>
<name>X1HGF3_9ZZZZ</name>
<accession>X1HGF3</accession>
<protein>
    <submittedName>
        <fullName evidence="1">Uncharacterized protein</fullName>
    </submittedName>
</protein>
<organism evidence="1">
    <name type="scientific">marine sediment metagenome</name>
    <dbReference type="NCBI Taxonomy" id="412755"/>
    <lineage>
        <taxon>unclassified sequences</taxon>
        <taxon>metagenomes</taxon>
        <taxon>ecological metagenomes</taxon>
    </lineage>
</organism>
<reference evidence="1" key="1">
    <citation type="journal article" date="2014" name="Front. Microbiol.">
        <title>High frequency of phylogenetically diverse reductive dehalogenase-homologous genes in deep subseafloor sedimentary metagenomes.</title>
        <authorList>
            <person name="Kawai M."/>
            <person name="Futagami T."/>
            <person name="Toyoda A."/>
            <person name="Takaki Y."/>
            <person name="Nishi S."/>
            <person name="Hori S."/>
            <person name="Arai W."/>
            <person name="Tsubouchi T."/>
            <person name="Morono Y."/>
            <person name="Uchiyama I."/>
            <person name="Ito T."/>
            <person name="Fujiyama A."/>
            <person name="Inagaki F."/>
            <person name="Takami H."/>
        </authorList>
    </citation>
    <scope>NUCLEOTIDE SEQUENCE</scope>
    <source>
        <strain evidence="1">Expedition CK06-06</strain>
    </source>
</reference>
<comment type="caution">
    <text evidence="1">The sequence shown here is derived from an EMBL/GenBank/DDBJ whole genome shotgun (WGS) entry which is preliminary data.</text>
</comment>
<sequence>MATPKFKQLRRSYGFDEVAIVPGDITVNPDQTIIDFK</sequence>
<feature type="non-terminal residue" evidence="1">
    <location>
        <position position="37"/>
    </location>
</feature>
<evidence type="ECO:0000313" key="1">
    <source>
        <dbReference type="EMBL" id="GAH56140.1"/>
    </source>
</evidence>